<dbReference type="InterPro" id="IPR043428">
    <property type="entry name" value="LivM-like"/>
</dbReference>
<reference evidence="8 9" key="1">
    <citation type="submission" date="2016-11" db="EMBL/GenBank/DDBJ databases">
        <authorList>
            <person name="Jaros S."/>
            <person name="Januszkiewicz K."/>
            <person name="Wedrychowicz H."/>
        </authorList>
    </citation>
    <scope>NUCLEOTIDE SEQUENCE [LARGE SCALE GENOMIC DNA]</scope>
    <source>
        <strain evidence="8 9">GAS242</strain>
    </source>
</reference>
<dbReference type="InterPro" id="IPR058713">
    <property type="entry name" value="DMF_alpha_dom"/>
</dbReference>
<evidence type="ECO:0000256" key="5">
    <source>
        <dbReference type="ARBA" id="ARBA00023136"/>
    </source>
</evidence>
<keyword evidence="3 6" id="KW-0812">Transmembrane</keyword>
<protein>
    <submittedName>
        <fullName evidence="8">Branched-chain amino acid transport system permease protein</fullName>
    </submittedName>
</protein>
<feature type="transmembrane region" description="Helical" evidence="6">
    <location>
        <begin position="115"/>
        <end position="135"/>
    </location>
</feature>
<dbReference type="PANTHER" id="PTHR30482">
    <property type="entry name" value="HIGH-AFFINITY BRANCHED-CHAIN AMINO ACID TRANSPORT SYSTEM PERMEASE"/>
    <property type="match status" value="1"/>
</dbReference>
<feature type="transmembrane region" description="Helical" evidence="6">
    <location>
        <begin position="141"/>
        <end position="159"/>
    </location>
</feature>
<evidence type="ECO:0000313" key="9">
    <source>
        <dbReference type="Proteomes" id="UP000190675"/>
    </source>
</evidence>
<evidence type="ECO:0000256" key="6">
    <source>
        <dbReference type="SAM" id="Phobius"/>
    </source>
</evidence>
<dbReference type="RefSeq" id="WP_079568864.1">
    <property type="nucleotide sequence ID" value="NZ_LT670818.1"/>
</dbReference>
<proteinExistence type="predicted"/>
<dbReference type="GO" id="GO:0015658">
    <property type="term" value="F:branched-chain amino acid transmembrane transporter activity"/>
    <property type="evidence" value="ECO:0007669"/>
    <property type="project" value="InterPro"/>
</dbReference>
<dbReference type="GO" id="GO:0005886">
    <property type="term" value="C:plasma membrane"/>
    <property type="evidence" value="ECO:0007669"/>
    <property type="project" value="UniProtKB-SubCell"/>
</dbReference>
<feature type="transmembrane region" description="Helical" evidence="6">
    <location>
        <begin position="166"/>
        <end position="184"/>
    </location>
</feature>
<feature type="transmembrane region" description="Helical" evidence="6">
    <location>
        <begin position="215"/>
        <end position="236"/>
    </location>
</feature>
<evidence type="ECO:0000256" key="1">
    <source>
        <dbReference type="ARBA" id="ARBA00004651"/>
    </source>
</evidence>
<dbReference type="CDD" id="cd06581">
    <property type="entry name" value="TM_PBP1_LivM_like"/>
    <property type="match status" value="1"/>
</dbReference>
<keyword evidence="5 6" id="KW-0472">Membrane</keyword>
<organism evidence="8 9">
    <name type="scientific">Bradyrhizobium erythrophlei</name>
    <dbReference type="NCBI Taxonomy" id="1437360"/>
    <lineage>
        <taxon>Bacteria</taxon>
        <taxon>Pseudomonadati</taxon>
        <taxon>Pseudomonadota</taxon>
        <taxon>Alphaproteobacteria</taxon>
        <taxon>Hyphomicrobiales</taxon>
        <taxon>Nitrobacteraceae</taxon>
        <taxon>Bradyrhizobium</taxon>
    </lineage>
</organism>
<feature type="domain" description="N,N-dimethylformamidase alpha subunit" evidence="7">
    <location>
        <begin position="403"/>
        <end position="508"/>
    </location>
</feature>
<dbReference type="Proteomes" id="UP000190675">
    <property type="component" value="Chromosome I"/>
</dbReference>
<evidence type="ECO:0000259" key="7">
    <source>
        <dbReference type="Pfam" id="PF26354"/>
    </source>
</evidence>
<accession>A0A1M5QA73</accession>
<evidence type="ECO:0000256" key="3">
    <source>
        <dbReference type="ARBA" id="ARBA00022692"/>
    </source>
</evidence>
<comment type="subcellular location">
    <subcellularLocation>
        <location evidence="1">Cell membrane</location>
        <topology evidence="1">Multi-pass membrane protein</topology>
    </subcellularLocation>
</comment>
<feature type="transmembrane region" description="Helical" evidence="6">
    <location>
        <begin position="89"/>
        <end position="108"/>
    </location>
</feature>
<dbReference type="Pfam" id="PF02653">
    <property type="entry name" value="BPD_transp_2"/>
    <property type="match status" value="1"/>
</dbReference>
<dbReference type="InterPro" id="IPR001851">
    <property type="entry name" value="ABC_transp_permease"/>
</dbReference>
<gene>
    <name evidence="8" type="ORF">SAMN05444169_5791</name>
</gene>
<feature type="transmembrane region" description="Helical" evidence="6">
    <location>
        <begin position="341"/>
        <end position="359"/>
    </location>
</feature>
<feature type="transmembrane region" description="Helical" evidence="6">
    <location>
        <begin position="267"/>
        <end position="289"/>
    </location>
</feature>
<evidence type="ECO:0000256" key="2">
    <source>
        <dbReference type="ARBA" id="ARBA00022475"/>
    </source>
</evidence>
<keyword evidence="4 6" id="KW-1133">Transmembrane helix</keyword>
<name>A0A1M5QA73_9BRAD</name>
<dbReference type="Pfam" id="PF26354">
    <property type="entry name" value="DMF_alpha"/>
    <property type="match status" value="1"/>
</dbReference>
<dbReference type="AlphaFoldDB" id="A0A1M5QA73"/>
<feature type="transmembrane region" description="Helical" evidence="6">
    <location>
        <begin position="65"/>
        <end position="83"/>
    </location>
</feature>
<dbReference type="PANTHER" id="PTHR30482:SF10">
    <property type="entry name" value="HIGH-AFFINITY BRANCHED-CHAIN AMINO ACID TRANSPORT PROTEIN BRAE"/>
    <property type="match status" value="1"/>
</dbReference>
<dbReference type="EMBL" id="LT670818">
    <property type="protein sequence ID" value="SHH10932.1"/>
    <property type="molecule type" value="Genomic_DNA"/>
</dbReference>
<feature type="transmembrane region" description="Helical" evidence="6">
    <location>
        <begin position="301"/>
        <end position="329"/>
    </location>
</feature>
<dbReference type="OrthoDB" id="7803952at2"/>
<keyword evidence="2" id="KW-1003">Cell membrane</keyword>
<evidence type="ECO:0000313" key="8">
    <source>
        <dbReference type="EMBL" id="SHH10932.1"/>
    </source>
</evidence>
<evidence type="ECO:0000256" key="4">
    <source>
        <dbReference type="ARBA" id="ARBA00022989"/>
    </source>
</evidence>
<sequence>MAPQQPEKRSFEVGRRPHEITIRADGSEVWRRARVPLTKRHWLAWRGVSNPKSLRRERRLFDKRPLWWTIGLGGLLVVTPFLSDQAINIAAIFCIFSAINVIWTLIIGTAGIFSLATMAVVGMSGYAAAAANVYLGVPWLLMMPVGALVGLVLGGFLALPSTRLDGLYYALLTLGVAEICRVFVSQIKVLAPTNGSINQVGSFIPADWLLQRPGLLLGFFAAFALLLAALLVFRLINSERLGLLLQAAREDEAFSEANGIDYRRARLWVFILSSAALGAIGAFYVMFYRSISLAVFSLDQLLLLFAMIVIGGLGRSEGAVLGTAIVVLIDKGMLDLGPLRIILVTAVMIAVALTAHNGLTGVRLQFRNFRNRKKSESRAARTKKGGEVMPEEATEIADKQQVYYRLFDKRIRDQLKTQITPELIAEHKARPLGQHSDALDRVLNYFRRGEMPDKYAILRVGAYTSSTYKVLAFSGRPGHPPRVVDDKLYASMDEAYHAVFLLRVNDLLAS</sequence>